<comment type="caution">
    <text evidence="1">The sequence shown here is derived from an EMBL/GenBank/DDBJ whole genome shotgun (WGS) entry which is preliminary data.</text>
</comment>
<sequence>MEIRCVLVSLKWEGCDGAQWALQFESSHPASEIRSGQTGELEISALSSISRSPPRRRYRPRFRQALYLLNTSQSRLQLKPSKACEYRGRNLLLIISHDVVSAGVVWGKGVEAQTITLLTVSASRESPGCDGWLINITNGMGLSFIGTISWARPTCDEKEAARRQMLVCPAHSMFDTRDDGWKTSVKPRSCPAPISGRTEACSGSNIPKHRAMYSTTVAVSRVISVHQAVHSSQQHQTEAGVWQLHGPTA</sequence>
<gene>
    <name evidence="1" type="ORF">RRG08_014730</name>
</gene>
<evidence type="ECO:0000313" key="2">
    <source>
        <dbReference type="Proteomes" id="UP001283361"/>
    </source>
</evidence>
<accession>A0AAE1ASN7</accession>
<keyword evidence="2" id="KW-1185">Reference proteome</keyword>
<dbReference type="Proteomes" id="UP001283361">
    <property type="component" value="Unassembled WGS sequence"/>
</dbReference>
<evidence type="ECO:0000313" key="1">
    <source>
        <dbReference type="EMBL" id="KAK3793252.1"/>
    </source>
</evidence>
<reference evidence="1" key="1">
    <citation type="journal article" date="2023" name="G3 (Bethesda)">
        <title>A reference genome for the long-term kleptoplast-retaining sea slug Elysia crispata morphotype clarki.</title>
        <authorList>
            <person name="Eastman K.E."/>
            <person name="Pendleton A.L."/>
            <person name="Shaikh M.A."/>
            <person name="Suttiyut T."/>
            <person name="Ogas R."/>
            <person name="Tomko P."/>
            <person name="Gavelis G."/>
            <person name="Widhalm J.R."/>
            <person name="Wisecaver J.H."/>
        </authorList>
    </citation>
    <scope>NUCLEOTIDE SEQUENCE</scope>
    <source>
        <strain evidence="1">ECLA1</strain>
    </source>
</reference>
<name>A0AAE1ASN7_9GAST</name>
<proteinExistence type="predicted"/>
<dbReference type="EMBL" id="JAWDGP010001264">
    <property type="protein sequence ID" value="KAK3793252.1"/>
    <property type="molecule type" value="Genomic_DNA"/>
</dbReference>
<organism evidence="1 2">
    <name type="scientific">Elysia crispata</name>
    <name type="common">lettuce slug</name>
    <dbReference type="NCBI Taxonomy" id="231223"/>
    <lineage>
        <taxon>Eukaryota</taxon>
        <taxon>Metazoa</taxon>
        <taxon>Spiralia</taxon>
        <taxon>Lophotrochozoa</taxon>
        <taxon>Mollusca</taxon>
        <taxon>Gastropoda</taxon>
        <taxon>Heterobranchia</taxon>
        <taxon>Euthyneura</taxon>
        <taxon>Panpulmonata</taxon>
        <taxon>Sacoglossa</taxon>
        <taxon>Placobranchoidea</taxon>
        <taxon>Plakobranchidae</taxon>
        <taxon>Elysia</taxon>
    </lineage>
</organism>
<dbReference type="AlphaFoldDB" id="A0AAE1ASN7"/>
<protein>
    <submittedName>
        <fullName evidence="1">Uncharacterized protein</fullName>
    </submittedName>
</protein>